<feature type="region of interest" description="Disordered" evidence="5">
    <location>
        <begin position="262"/>
        <end position="291"/>
    </location>
</feature>
<keyword evidence="3" id="KW-1133">Transmembrane helix</keyword>
<feature type="compositionally biased region" description="Polar residues" evidence="5">
    <location>
        <begin position="155"/>
        <end position="178"/>
    </location>
</feature>
<keyword evidence="4" id="KW-0472">Membrane</keyword>
<evidence type="ECO:0000256" key="4">
    <source>
        <dbReference type="ARBA" id="ARBA00023136"/>
    </source>
</evidence>
<evidence type="ECO:0000259" key="6">
    <source>
        <dbReference type="Pfam" id="PF00520"/>
    </source>
</evidence>
<keyword evidence="2" id="KW-0812">Transmembrane</keyword>
<evidence type="ECO:0000313" key="7">
    <source>
        <dbReference type="EMBL" id="CAD7660494.1"/>
    </source>
</evidence>
<dbReference type="OrthoDB" id="416585at2759"/>
<feature type="compositionally biased region" description="Low complexity" evidence="5">
    <location>
        <begin position="190"/>
        <end position="199"/>
    </location>
</feature>
<dbReference type="AlphaFoldDB" id="A0A7R9MK11"/>
<name>A0A7R9MK11_9ACAR</name>
<keyword evidence="8" id="KW-1185">Reference proteome</keyword>
<dbReference type="PANTHER" id="PTHR10037">
    <property type="entry name" value="VOLTAGE-GATED CATION CHANNEL CALCIUM AND SODIUM"/>
    <property type="match status" value="1"/>
</dbReference>
<dbReference type="InterPro" id="IPR027359">
    <property type="entry name" value="Volt_channel_dom_sf"/>
</dbReference>
<dbReference type="GO" id="GO:0070509">
    <property type="term" value="P:calcium ion import"/>
    <property type="evidence" value="ECO:0007669"/>
    <property type="project" value="TreeGrafter"/>
</dbReference>
<dbReference type="EMBL" id="CAJPVJ010020401">
    <property type="protein sequence ID" value="CAG2177632.1"/>
    <property type="molecule type" value="Genomic_DNA"/>
</dbReference>
<dbReference type="Pfam" id="PF00520">
    <property type="entry name" value="Ion_trans"/>
    <property type="match status" value="1"/>
</dbReference>
<feature type="compositionally biased region" description="Polar residues" evidence="5">
    <location>
        <begin position="77"/>
        <end position="87"/>
    </location>
</feature>
<accession>A0A7R9MK11</accession>
<feature type="region of interest" description="Disordered" evidence="5">
    <location>
        <begin position="75"/>
        <end position="99"/>
    </location>
</feature>
<dbReference type="SUPFAM" id="SSF81324">
    <property type="entry name" value="Voltage-gated potassium channels"/>
    <property type="match status" value="1"/>
</dbReference>
<dbReference type="GO" id="GO:0008332">
    <property type="term" value="F:low voltage-gated calcium channel activity"/>
    <property type="evidence" value="ECO:0007669"/>
    <property type="project" value="TreeGrafter"/>
</dbReference>
<dbReference type="Proteomes" id="UP000728032">
    <property type="component" value="Unassembled WGS sequence"/>
</dbReference>
<dbReference type="InterPro" id="IPR043203">
    <property type="entry name" value="VGCC_Ca_Na"/>
</dbReference>
<feature type="non-terminal residue" evidence="7">
    <location>
        <position position="430"/>
    </location>
</feature>
<feature type="region of interest" description="Disordered" evidence="5">
    <location>
        <begin position="155"/>
        <end position="243"/>
    </location>
</feature>
<proteinExistence type="predicted"/>
<evidence type="ECO:0000256" key="5">
    <source>
        <dbReference type="SAM" id="MobiDB-lite"/>
    </source>
</evidence>
<evidence type="ECO:0000256" key="3">
    <source>
        <dbReference type="ARBA" id="ARBA00022989"/>
    </source>
</evidence>
<feature type="compositionally biased region" description="Polar residues" evidence="5">
    <location>
        <begin position="233"/>
        <end position="243"/>
    </location>
</feature>
<reference evidence="7" key="1">
    <citation type="submission" date="2020-11" db="EMBL/GenBank/DDBJ databases">
        <authorList>
            <person name="Tran Van P."/>
        </authorList>
    </citation>
    <scope>NUCLEOTIDE SEQUENCE</scope>
</reference>
<evidence type="ECO:0000313" key="8">
    <source>
        <dbReference type="Proteomes" id="UP000728032"/>
    </source>
</evidence>
<comment type="subcellular location">
    <subcellularLocation>
        <location evidence="1">Membrane</location>
        <topology evidence="1">Multi-pass membrane protein</topology>
    </subcellularLocation>
</comment>
<organism evidence="7">
    <name type="scientific">Oppiella nova</name>
    <dbReference type="NCBI Taxonomy" id="334625"/>
    <lineage>
        <taxon>Eukaryota</taxon>
        <taxon>Metazoa</taxon>
        <taxon>Ecdysozoa</taxon>
        <taxon>Arthropoda</taxon>
        <taxon>Chelicerata</taxon>
        <taxon>Arachnida</taxon>
        <taxon>Acari</taxon>
        <taxon>Acariformes</taxon>
        <taxon>Sarcoptiformes</taxon>
        <taxon>Oribatida</taxon>
        <taxon>Brachypylina</taxon>
        <taxon>Oppioidea</taxon>
        <taxon>Oppiidae</taxon>
        <taxon>Oppiella</taxon>
    </lineage>
</organism>
<dbReference type="GO" id="GO:0043005">
    <property type="term" value="C:neuron projection"/>
    <property type="evidence" value="ECO:0007669"/>
    <property type="project" value="TreeGrafter"/>
</dbReference>
<dbReference type="Gene3D" id="1.20.120.350">
    <property type="entry name" value="Voltage-gated potassium channels. Chain C"/>
    <property type="match status" value="1"/>
</dbReference>
<feature type="compositionally biased region" description="Acidic residues" evidence="5">
    <location>
        <begin position="212"/>
        <end position="221"/>
    </location>
</feature>
<evidence type="ECO:0000256" key="2">
    <source>
        <dbReference type="ARBA" id="ARBA00022692"/>
    </source>
</evidence>
<dbReference type="GO" id="GO:0005248">
    <property type="term" value="F:voltage-gated sodium channel activity"/>
    <property type="evidence" value="ECO:0007669"/>
    <property type="project" value="TreeGrafter"/>
</dbReference>
<evidence type="ECO:0000256" key="1">
    <source>
        <dbReference type="ARBA" id="ARBA00004141"/>
    </source>
</evidence>
<sequence length="430" mass="46652">DEKKGSISDDMSDDPEVKREKLIYFYGPEDNLEREMQLLANSAANQGFGMSTNSLKERPQDRDKDMSLGIPPIITHTAATPQGSPNATLEPSRSFPSSPLSLHIQAASLCSINQTFENASPPRSANNVASLSVPSSHFLPAFLQRRRSSCSSATFNVDSATSAPNSRRSSCLSTTGAGSDTVIRIQRRGSNISRKSSSNNHKKKSDKQTLVDDNESSDSDNNDNVSDRRPRRQSTTEADVNNQCNGDVSALCGSVGRTAQYRRSISSTTAATTRRPSAADKRHNSIGCHSPAVSPDDSVASFLSLERKNSLIHEIRVLSPRNSLTGVFYSSSVISVRNNSAGGNQSGLTSGSSAFKLDELPLQLAEPKIPPWSAEREFLGVANYVFTVIFAMEMLVKVTAKGLWYGRDAYFKNGWNIMDGILVGVSLFDI</sequence>
<feature type="compositionally biased region" description="Low complexity" evidence="5">
    <location>
        <begin position="89"/>
        <end position="99"/>
    </location>
</feature>
<gene>
    <name evidence="7" type="ORF">ONB1V03_LOCUS17061</name>
</gene>
<dbReference type="GO" id="GO:0086010">
    <property type="term" value="P:membrane depolarization during action potential"/>
    <property type="evidence" value="ECO:0007669"/>
    <property type="project" value="TreeGrafter"/>
</dbReference>
<feature type="compositionally biased region" description="Low complexity" evidence="5">
    <location>
        <begin position="262"/>
        <end position="276"/>
    </location>
</feature>
<dbReference type="GO" id="GO:0001518">
    <property type="term" value="C:voltage-gated sodium channel complex"/>
    <property type="evidence" value="ECO:0007669"/>
    <property type="project" value="TreeGrafter"/>
</dbReference>
<feature type="non-terminal residue" evidence="7">
    <location>
        <position position="1"/>
    </location>
</feature>
<dbReference type="EMBL" id="OC935226">
    <property type="protein sequence ID" value="CAD7660494.1"/>
    <property type="molecule type" value="Genomic_DNA"/>
</dbReference>
<dbReference type="PANTHER" id="PTHR10037:SF230">
    <property type="entry name" value="CA[2+]-CHANNEL PROTEIN ALPHA[[1]] SUBUNIT T, ISOFORM F"/>
    <property type="match status" value="1"/>
</dbReference>
<dbReference type="InterPro" id="IPR005821">
    <property type="entry name" value="Ion_trans_dom"/>
</dbReference>
<feature type="domain" description="Ion transport" evidence="6">
    <location>
        <begin position="370"/>
        <end position="429"/>
    </location>
</feature>
<protein>
    <recommendedName>
        <fullName evidence="6">Ion transport domain-containing protein</fullName>
    </recommendedName>
</protein>